<proteinExistence type="predicted"/>
<gene>
    <name evidence="1" type="ORF">G3O08_18890</name>
</gene>
<name>A0A7K3WV46_9FLAO</name>
<dbReference type="RefSeq" id="WP_163287013.1">
    <property type="nucleotide sequence ID" value="NZ_JAAGVY010000060.1"/>
</dbReference>
<accession>A0A7K3WV46</accession>
<sequence length="181" mass="21843">MTYSEKYIVENLIKYSEEFRNYYNSERQKIQSEIIWKRDKKLRQGINFRTTQIDDKHYIYLRNVPPSPINASKIAHELQHIVHRSIGIPSVGFKEMKYDYLSSAINSCIHDLLVNRDIIEYEFDLYDDYLEERKESRAALKTIIKEPTDKLELLHWAFNYASSILDYEFMLREYDIDEDHT</sequence>
<evidence type="ECO:0000313" key="2">
    <source>
        <dbReference type="Proteomes" id="UP000486602"/>
    </source>
</evidence>
<keyword evidence="2" id="KW-1185">Reference proteome</keyword>
<reference evidence="1 2" key="1">
    <citation type="submission" date="2020-02" db="EMBL/GenBank/DDBJ databases">
        <title>Out from the shadows clarifying the taxonomy of the family Cryomorphaceae and related taxa by utilizing the GTDB taxonomic framework.</title>
        <authorList>
            <person name="Bowman J.P."/>
        </authorList>
    </citation>
    <scope>NUCLEOTIDE SEQUENCE [LARGE SCALE GENOMIC DNA]</scope>
    <source>
        <strain evidence="1 2">QSSC 1-22</strain>
    </source>
</reference>
<dbReference type="Proteomes" id="UP000486602">
    <property type="component" value="Unassembled WGS sequence"/>
</dbReference>
<evidence type="ECO:0000313" key="1">
    <source>
        <dbReference type="EMBL" id="NEN25563.1"/>
    </source>
</evidence>
<organism evidence="1 2">
    <name type="scientific">Cryomorpha ignava</name>
    <dbReference type="NCBI Taxonomy" id="101383"/>
    <lineage>
        <taxon>Bacteria</taxon>
        <taxon>Pseudomonadati</taxon>
        <taxon>Bacteroidota</taxon>
        <taxon>Flavobacteriia</taxon>
        <taxon>Flavobacteriales</taxon>
        <taxon>Cryomorphaceae</taxon>
        <taxon>Cryomorpha</taxon>
    </lineage>
</organism>
<dbReference type="AlphaFoldDB" id="A0A7K3WV46"/>
<comment type="caution">
    <text evidence="1">The sequence shown here is derived from an EMBL/GenBank/DDBJ whole genome shotgun (WGS) entry which is preliminary data.</text>
</comment>
<dbReference type="EMBL" id="JAAGVY010000060">
    <property type="protein sequence ID" value="NEN25563.1"/>
    <property type="molecule type" value="Genomic_DNA"/>
</dbReference>
<protein>
    <submittedName>
        <fullName evidence="1">Uncharacterized protein</fullName>
    </submittedName>
</protein>